<proteinExistence type="predicted"/>
<comment type="caution">
    <text evidence="2">The sequence shown here is derived from an EMBL/GenBank/DDBJ whole genome shotgun (WGS) entry which is preliminary data.</text>
</comment>
<evidence type="ECO:0000256" key="1">
    <source>
        <dbReference type="SAM" id="MobiDB-lite"/>
    </source>
</evidence>
<name>A0A7J7MDA1_9MAGN</name>
<dbReference type="Proteomes" id="UP000541444">
    <property type="component" value="Unassembled WGS sequence"/>
</dbReference>
<organism evidence="2 3">
    <name type="scientific">Kingdonia uniflora</name>
    <dbReference type="NCBI Taxonomy" id="39325"/>
    <lineage>
        <taxon>Eukaryota</taxon>
        <taxon>Viridiplantae</taxon>
        <taxon>Streptophyta</taxon>
        <taxon>Embryophyta</taxon>
        <taxon>Tracheophyta</taxon>
        <taxon>Spermatophyta</taxon>
        <taxon>Magnoliopsida</taxon>
        <taxon>Ranunculales</taxon>
        <taxon>Circaeasteraceae</taxon>
        <taxon>Kingdonia</taxon>
    </lineage>
</organism>
<gene>
    <name evidence="2" type="ORF">GIB67_025879</name>
</gene>
<dbReference type="PANTHER" id="PTHR21725">
    <property type="entry name" value="E3 UBIQUITIN-PROTEIN LIGASE UBR4"/>
    <property type="match status" value="1"/>
</dbReference>
<feature type="compositionally biased region" description="Low complexity" evidence="1">
    <location>
        <begin position="92"/>
        <end position="103"/>
    </location>
</feature>
<dbReference type="EMBL" id="JACGCM010001604">
    <property type="protein sequence ID" value="KAF6152861.1"/>
    <property type="molecule type" value="Genomic_DNA"/>
</dbReference>
<dbReference type="AlphaFoldDB" id="A0A7J7MDA1"/>
<evidence type="ECO:0000313" key="3">
    <source>
        <dbReference type="Proteomes" id="UP000541444"/>
    </source>
</evidence>
<dbReference type="PANTHER" id="PTHR21725:SF1">
    <property type="entry name" value="E3 UBIQUITIN-PROTEIN LIGASE UBR4"/>
    <property type="match status" value="1"/>
</dbReference>
<dbReference type="GO" id="GO:0009926">
    <property type="term" value="P:auxin polar transport"/>
    <property type="evidence" value="ECO:0007669"/>
    <property type="project" value="TreeGrafter"/>
</dbReference>
<dbReference type="GO" id="GO:0009506">
    <property type="term" value="C:plasmodesma"/>
    <property type="evidence" value="ECO:0007669"/>
    <property type="project" value="TreeGrafter"/>
</dbReference>
<accession>A0A7J7MDA1</accession>
<protein>
    <submittedName>
        <fullName evidence="2">Uncharacterized protein</fullName>
    </submittedName>
</protein>
<dbReference type="GO" id="GO:0005829">
    <property type="term" value="C:cytosol"/>
    <property type="evidence" value="ECO:0007669"/>
    <property type="project" value="TreeGrafter"/>
</dbReference>
<evidence type="ECO:0000313" key="2">
    <source>
        <dbReference type="EMBL" id="KAF6152861.1"/>
    </source>
</evidence>
<reference evidence="2 3" key="1">
    <citation type="journal article" date="2020" name="IScience">
        <title>Genome Sequencing of the Endangered Kingdonia uniflora (Circaeasteraceae, Ranunculales) Reveals Potential Mechanisms of Evolutionary Specialization.</title>
        <authorList>
            <person name="Sun Y."/>
            <person name="Deng T."/>
            <person name="Zhang A."/>
            <person name="Moore M.J."/>
            <person name="Landis J.B."/>
            <person name="Lin N."/>
            <person name="Zhang H."/>
            <person name="Zhang X."/>
            <person name="Huang J."/>
            <person name="Zhang X."/>
            <person name="Sun H."/>
            <person name="Wang H."/>
        </authorList>
    </citation>
    <scope>NUCLEOTIDE SEQUENCE [LARGE SCALE GENOMIC DNA]</scope>
    <source>
        <strain evidence="2">TB1705</strain>
        <tissue evidence="2">Leaf</tissue>
    </source>
</reference>
<feature type="region of interest" description="Disordered" evidence="1">
    <location>
        <begin position="20"/>
        <end position="72"/>
    </location>
</feature>
<sequence>MNLYPDSIKIGHDDVLAKSISDSSPRVTPQVSASSLRVTPQVSASSPRVTPQVSASSLRVTPQVNASSPKVTPQVTTLYQGSHLKGAPQIQPSSSYNVPSNSSQATQRKKLDLNRECKLNGCPKGIVAYGIVTDVYLISHITYIIIEIIFTLYPGPSDVGSKFMRDDLLWGILDIDGLMDVLWGILDIEQPDTQTIKKIVVPSMELIYSYEKCFVLHQNNTGSRHSVVPVVALLKKLLLAPYEAVQTSTSLVISSRLLQVPYQQQTMLGIDDAVENIALTTPLAASSDIASATGGITQVLIEEDSATSSEQYCCDGCSTVPIL</sequence>
<dbReference type="OrthoDB" id="2384430at2759"/>
<feature type="region of interest" description="Disordered" evidence="1">
    <location>
        <begin position="87"/>
        <end position="107"/>
    </location>
</feature>
<keyword evidence="3" id="KW-1185">Reference proteome</keyword>
<dbReference type="InterPro" id="IPR045189">
    <property type="entry name" value="UBR4-like"/>
</dbReference>